<dbReference type="EMBL" id="JACJTB010000005">
    <property type="protein sequence ID" value="MBD2594122.1"/>
    <property type="molecule type" value="Genomic_DNA"/>
</dbReference>
<accession>A0ABR8FS77</accession>
<name>A0ABR8FS77_9NOSO</name>
<keyword evidence="2" id="KW-1185">Reference proteome</keyword>
<sequence length="99" mass="11231">MNYLRELEQVIEKLKVGRDLDSKTSSKLPSGDILKKPITVGKVFAVTFITDSQTRAIFICIKYRFIRVYLRILPFGFSEGLREAATASKSPVNIYGMLK</sequence>
<gene>
    <name evidence="1" type="ORF">H6G74_07230</name>
</gene>
<dbReference type="Proteomes" id="UP000603457">
    <property type="component" value="Unassembled WGS sequence"/>
</dbReference>
<evidence type="ECO:0000313" key="2">
    <source>
        <dbReference type="Proteomes" id="UP000603457"/>
    </source>
</evidence>
<evidence type="ECO:0000313" key="1">
    <source>
        <dbReference type="EMBL" id="MBD2594122.1"/>
    </source>
</evidence>
<reference evidence="1 2" key="1">
    <citation type="journal article" date="2020" name="ISME J.">
        <title>Comparative genomics reveals insights into cyanobacterial evolution and habitat adaptation.</title>
        <authorList>
            <person name="Chen M.Y."/>
            <person name="Teng W.K."/>
            <person name="Zhao L."/>
            <person name="Hu C.X."/>
            <person name="Zhou Y.K."/>
            <person name="Han B.P."/>
            <person name="Song L.R."/>
            <person name="Shu W.S."/>
        </authorList>
    </citation>
    <scope>NUCLEOTIDE SEQUENCE [LARGE SCALE GENOMIC DNA]</scope>
    <source>
        <strain evidence="1 2">FACHB-130</strain>
    </source>
</reference>
<organism evidence="1 2">
    <name type="scientific">Nostoc spongiaeforme FACHB-130</name>
    <dbReference type="NCBI Taxonomy" id="1357510"/>
    <lineage>
        <taxon>Bacteria</taxon>
        <taxon>Bacillati</taxon>
        <taxon>Cyanobacteriota</taxon>
        <taxon>Cyanophyceae</taxon>
        <taxon>Nostocales</taxon>
        <taxon>Nostocaceae</taxon>
        <taxon>Nostoc</taxon>
    </lineage>
</organism>
<protein>
    <submittedName>
        <fullName evidence="1">Uncharacterized protein</fullName>
    </submittedName>
</protein>
<dbReference type="RefSeq" id="WP_190967069.1">
    <property type="nucleotide sequence ID" value="NZ_JACJTB010000005.1"/>
</dbReference>
<proteinExistence type="predicted"/>
<comment type="caution">
    <text evidence="1">The sequence shown here is derived from an EMBL/GenBank/DDBJ whole genome shotgun (WGS) entry which is preliminary data.</text>
</comment>